<evidence type="ECO:0000256" key="1">
    <source>
        <dbReference type="SAM" id="SignalP"/>
    </source>
</evidence>
<dbReference type="EMBL" id="BTRJ01000005">
    <property type="protein sequence ID" value="GMR26487.1"/>
    <property type="molecule type" value="Genomic_DNA"/>
</dbReference>
<keyword evidence="3" id="KW-1185">Reference proteome</keyword>
<evidence type="ECO:0000313" key="3">
    <source>
        <dbReference type="Proteomes" id="UP001306668"/>
    </source>
</evidence>
<protein>
    <recommendedName>
        <fullName evidence="4">PASTA domain-containing protein</fullName>
    </recommendedName>
</protein>
<gene>
    <name evidence="2" type="ORF">STENOSP10_07060</name>
</gene>
<feature type="signal peptide" evidence="1">
    <location>
        <begin position="1"/>
        <end position="26"/>
    </location>
</feature>
<name>A0ABQ6Q8E2_9GAMM</name>
<evidence type="ECO:0008006" key="4">
    <source>
        <dbReference type="Google" id="ProtNLM"/>
    </source>
</evidence>
<proteinExistence type="predicted"/>
<feature type="chain" id="PRO_5046343107" description="PASTA domain-containing protein" evidence="1">
    <location>
        <begin position="27"/>
        <end position="114"/>
    </location>
</feature>
<evidence type="ECO:0000313" key="2">
    <source>
        <dbReference type="EMBL" id="GMR26487.1"/>
    </source>
</evidence>
<dbReference type="Proteomes" id="UP001306668">
    <property type="component" value="Unassembled WGS sequence"/>
</dbReference>
<organism evidence="2 3">
    <name type="scientific">Stenotrophomonas sepilia</name>
    <dbReference type="NCBI Taxonomy" id="2860290"/>
    <lineage>
        <taxon>Bacteria</taxon>
        <taxon>Pseudomonadati</taxon>
        <taxon>Pseudomonadota</taxon>
        <taxon>Gammaproteobacteria</taxon>
        <taxon>Lysobacterales</taxon>
        <taxon>Lysobacteraceae</taxon>
        <taxon>Stenotrophomonas</taxon>
        <taxon>Stenotrophomonas maltophilia group</taxon>
    </lineage>
</organism>
<accession>A0ABQ6Q8E2</accession>
<reference evidence="3" key="1">
    <citation type="submission" date="2023-07" db="EMBL/GenBank/DDBJ databases">
        <title>Genome sequence of Stenotrophomonas sp. Alg010 isolated from Sargassum waste.</title>
        <authorList>
            <person name="Mohapatra"/>
            <person name="B.R."/>
        </authorList>
    </citation>
    <scope>NUCLEOTIDE SEQUENCE [LARGE SCALE GENOMIC DNA]</scope>
    <source>
        <strain evidence="3">Alg010</strain>
    </source>
</reference>
<keyword evidence="1" id="KW-0732">Signal</keyword>
<sequence length="114" mass="11890">MCSFQIGAMKAIFLAAVLSLASIPTAYSQALPTELTQLGIVAGMPYAKAKRLMDAAGWQASPVQGAPESLEGFPEVGCQRGAKQCATTFEKEGQQIAVRLGTTLAGQPFVQGVD</sequence>
<comment type="caution">
    <text evidence="2">The sequence shown here is derived from an EMBL/GenBank/DDBJ whole genome shotgun (WGS) entry which is preliminary data.</text>
</comment>